<dbReference type="Proteomes" id="UP001066276">
    <property type="component" value="Chromosome 5"/>
</dbReference>
<evidence type="ECO:0000313" key="1">
    <source>
        <dbReference type="EMBL" id="KAJ1147920.1"/>
    </source>
</evidence>
<dbReference type="EMBL" id="JANPWB010000009">
    <property type="protein sequence ID" value="KAJ1147920.1"/>
    <property type="molecule type" value="Genomic_DNA"/>
</dbReference>
<accession>A0AAV7RAZ0</accession>
<proteinExistence type="predicted"/>
<dbReference type="AlphaFoldDB" id="A0AAV7RAZ0"/>
<sequence length="102" mass="11123">MHREAGLILVMCARLLRDTGVVWSELAPSVDGSVTGHVSRLCQVGSQLRKRSLAGGTSQTAQRWLRALEHLSDVLLEEKGGSFFQGGGGSWARHPDTSMEYQ</sequence>
<gene>
    <name evidence="1" type="ORF">NDU88_000761</name>
</gene>
<protein>
    <submittedName>
        <fullName evidence="1">Uncharacterized protein</fullName>
    </submittedName>
</protein>
<organism evidence="1 2">
    <name type="scientific">Pleurodeles waltl</name>
    <name type="common">Iberian ribbed newt</name>
    <dbReference type="NCBI Taxonomy" id="8319"/>
    <lineage>
        <taxon>Eukaryota</taxon>
        <taxon>Metazoa</taxon>
        <taxon>Chordata</taxon>
        <taxon>Craniata</taxon>
        <taxon>Vertebrata</taxon>
        <taxon>Euteleostomi</taxon>
        <taxon>Amphibia</taxon>
        <taxon>Batrachia</taxon>
        <taxon>Caudata</taxon>
        <taxon>Salamandroidea</taxon>
        <taxon>Salamandridae</taxon>
        <taxon>Pleurodelinae</taxon>
        <taxon>Pleurodeles</taxon>
    </lineage>
</organism>
<reference evidence="1" key="1">
    <citation type="journal article" date="2022" name="bioRxiv">
        <title>Sequencing and chromosome-scale assembly of the giantPleurodeles waltlgenome.</title>
        <authorList>
            <person name="Brown T."/>
            <person name="Elewa A."/>
            <person name="Iarovenko S."/>
            <person name="Subramanian E."/>
            <person name="Araus A.J."/>
            <person name="Petzold A."/>
            <person name="Susuki M."/>
            <person name="Suzuki K.-i.T."/>
            <person name="Hayashi T."/>
            <person name="Toyoda A."/>
            <person name="Oliveira C."/>
            <person name="Osipova E."/>
            <person name="Leigh N.D."/>
            <person name="Simon A."/>
            <person name="Yun M.H."/>
        </authorList>
    </citation>
    <scope>NUCLEOTIDE SEQUENCE</scope>
    <source>
        <strain evidence="1">20211129_DDA</strain>
        <tissue evidence="1">Liver</tissue>
    </source>
</reference>
<name>A0AAV7RAZ0_PLEWA</name>
<evidence type="ECO:0000313" key="2">
    <source>
        <dbReference type="Proteomes" id="UP001066276"/>
    </source>
</evidence>
<comment type="caution">
    <text evidence="1">The sequence shown here is derived from an EMBL/GenBank/DDBJ whole genome shotgun (WGS) entry which is preliminary data.</text>
</comment>
<keyword evidence="2" id="KW-1185">Reference proteome</keyword>